<evidence type="ECO:0000313" key="1">
    <source>
        <dbReference type="EMBL" id="MBF6300147.1"/>
    </source>
</evidence>
<comment type="caution">
    <text evidence="1">The sequence shown here is derived from an EMBL/GenBank/DDBJ whole genome shotgun (WGS) entry which is preliminary data.</text>
</comment>
<keyword evidence="2" id="KW-1185">Reference proteome</keyword>
<keyword evidence="1" id="KW-0378">Hydrolase</keyword>
<dbReference type="RefSeq" id="WP_195131394.1">
    <property type="nucleotide sequence ID" value="NZ_JADLQX010000016.1"/>
</dbReference>
<name>A0ABS0CU58_9NOCA</name>
<dbReference type="EMBL" id="JADLQX010000016">
    <property type="protein sequence ID" value="MBF6300147.1"/>
    <property type="molecule type" value="Genomic_DNA"/>
</dbReference>
<evidence type="ECO:0000313" key="2">
    <source>
        <dbReference type="Proteomes" id="UP000702209"/>
    </source>
</evidence>
<organism evidence="1 2">
    <name type="scientific">Nocardia amamiensis</name>
    <dbReference type="NCBI Taxonomy" id="404578"/>
    <lineage>
        <taxon>Bacteria</taxon>
        <taxon>Bacillati</taxon>
        <taxon>Actinomycetota</taxon>
        <taxon>Actinomycetes</taxon>
        <taxon>Mycobacteriales</taxon>
        <taxon>Nocardiaceae</taxon>
        <taxon>Nocardia</taxon>
    </lineage>
</organism>
<dbReference type="InterPro" id="IPR026002">
    <property type="entry name" value="ATC_hydrolase-like"/>
</dbReference>
<dbReference type="Proteomes" id="UP000702209">
    <property type="component" value="Unassembled WGS sequence"/>
</dbReference>
<proteinExistence type="predicted"/>
<dbReference type="Pfam" id="PF14196">
    <property type="entry name" value="ATC_hydrolase"/>
    <property type="match status" value="1"/>
</dbReference>
<accession>A0ABS0CU58</accession>
<gene>
    <name evidence="1" type="ORF">IU459_21745</name>
</gene>
<dbReference type="GO" id="GO:0016787">
    <property type="term" value="F:hydrolase activity"/>
    <property type="evidence" value="ECO:0007669"/>
    <property type="project" value="UniProtKB-KW"/>
</dbReference>
<protein>
    <submittedName>
        <fullName evidence="1">L-2-amino-thiazoline-4-carboxylic acid hydrolase</fullName>
    </submittedName>
</protein>
<reference evidence="1 2" key="1">
    <citation type="submission" date="2020-10" db="EMBL/GenBank/DDBJ databases">
        <title>Identification of Nocardia species via Next-generation sequencing and recognition of intraspecies genetic diversity.</title>
        <authorList>
            <person name="Li P."/>
            <person name="Li P."/>
            <person name="Lu B."/>
        </authorList>
    </citation>
    <scope>NUCLEOTIDE SEQUENCE [LARGE SCALE GENOMIC DNA]</scope>
    <source>
        <strain evidence="1 2">BJ06-0157</strain>
    </source>
</reference>
<sequence>MHTGHYDLGDDYIPDASGDADAIIDAFFDDIAATVREYDLDSGLIAEMRSRLDESVDANRHRIVDEPAAHNLRMTLALVVAYRILRPKLGRTATIAALRRAFVEPLGAPVRAGTRAMLDAAPDPFAAMVAVSKARERYAFGDGFTFVRPADDDHAYHVDVTRCFYHEVLVAHSAAELTPVMCEFDANWIEAIDPARHRFSFERPTTIGRGGSHCPFHFHRTP</sequence>